<dbReference type="Proteomes" id="UP000620104">
    <property type="component" value="Unassembled WGS sequence"/>
</dbReference>
<dbReference type="Gene3D" id="1.25.40.10">
    <property type="entry name" value="Tetratricopeptide repeat domain"/>
    <property type="match status" value="5"/>
</dbReference>
<feature type="region of interest" description="Disordered" evidence="6">
    <location>
        <begin position="32"/>
        <end position="74"/>
    </location>
</feature>
<feature type="compositionally biased region" description="Acidic residues" evidence="6">
    <location>
        <begin position="61"/>
        <end position="74"/>
    </location>
</feature>
<keyword evidence="5" id="KW-0539">Nucleus</keyword>
<dbReference type="Pfam" id="PF06424">
    <property type="entry name" value="PRP1_N"/>
    <property type="match status" value="1"/>
</dbReference>
<protein>
    <recommendedName>
        <fullName evidence="7">PRP1 splicing factor N-terminal domain-containing protein</fullName>
    </recommendedName>
</protein>
<evidence type="ECO:0000313" key="9">
    <source>
        <dbReference type="Proteomes" id="UP000620104"/>
    </source>
</evidence>
<dbReference type="OrthoDB" id="440128at2759"/>
<dbReference type="GO" id="GO:0071013">
    <property type="term" value="C:catalytic step 2 spliceosome"/>
    <property type="evidence" value="ECO:0007669"/>
    <property type="project" value="TreeGrafter"/>
</dbReference>
<dbReference type="FunFam" id="1.25.40.10:FF:000256">
    <property type="entry name" value="Probable pre-mRNA splicing factor prp1"/>
    <property type="match status" value="1"/>
</dbReference>
<dbReference type="GO" id="GO:0046540">
    <property type="term" value="C:U4/U6 x U5 tri-snRNP complex"/>
    <property type="evidence" value="ECO:0007669"/>
    <property type="project" value="TreeGrafter"/>
</dbReference>
<comment type="caution">
    <text evidence="8">The sequence shown here is derived from an EMBL/GenBank/DDBJ whole genome shotgun (WGS) entry which is preliminary data.</text>
</comment>
<evidence type="ECO:0000313" key="8">
    <source>
        <dbReference type="EMBL" id="GHJ83834.1"/>
    </source>
</evidence>
<dbReference type="SMART" id="SM00386">
    <property type="entry name" value="HAT"/>
    <property type="match status" value="12"/>
</dbReference>
<evidence type="ECO:0000259" key="7">
    <source>
        <dbReference type="Pfam" id="PF06424"/>
    </source>
</evidence>
<evidence type="ECO:0000256" key="6">
    <source>
        <dbReference type="SAM" id="MobiDB-lite"/>
    </source>
</evidence>
<evidence type="ECO:0000256" key="2">
    <source>
        <dbReference type="ARBA" id="ARBA00022664"/>
    </source>
</evidence>
<organism evidence="8 9">
    <name type="scientific">Naganishia liquefaciens</name>
    <dbReference type="NCBI Taxonomy" id="104408"/>
    <lineage>
        <taxon>Eukaryota</taxon>
        <taxon>Fungi</taxon>
        <taxon>Dikarya</taxon>
        <taxon>Basidiomycota</taxon>
        <taxon>Agaricomycotina</taxon>
        <taxon>Tremellomycetes</taxon>
        <taxon>Filobasidiales</taxon>
        <taxon>Filobasidiaceae</taxon>
        <taxon>Naganishia</taxon>
    </lineage>
</organism>
<evidence type="ECO:0000256" key="1">
    <source>
        <dbReference type="ARBA" id="ARBA00004123"/>
    </source>
</evidence>
<dbReference type="InterPro" id="IPR045075">
    <property type="entry name" value="Syf1-like"/>
</dbReference>
<dbReference type="GO" id="GO:0000244">
    <property type="term" value="P:spliceosomal tri-snRNP complex assembly"/>
    <property type="evidence" value="ECO:0007669"/>
    <property type="project" value="TreeGrafter"/>
</dbReference>
<sequence>MAALPKDDRYAFLQMTAPASYVAGLGRGASGFTTRSDIGPAREGPTAEAIAEAREKRGEAPEEEDAFRDPDDESNLFAGTVYEADDAEADAIWESVDARMDERRKARREAVEAEQLAKERALNPKLDARFADLKRGLTAVSDAEWENLPEVGDLTRKRRKQNVRLAENGSGKSYAVSDTILAGASGQNKVMGELDEQQMNGGYETPANGGAETDLVGIGQARDRVLSLQLDQLSKDAASGTSTSIDPKGYMTALNSQIMHSDAQIGDIKRARQLLDSVIKTNPKHGPGWIAAASLEVHAKKMVAARRIIAQGCEQCPKNEDVWFHAAELNTPENAKVILAKAVQHIPQSVKIWMKAASLETDVKAKKRVLRKALEYIPNSVKLWKEVVNLEDDPEDARILLQRAVEVVPHSVELWLTLARLETPIEAQKVLNKAHKMIPTSHEIWIAGARLREQDGQAAVVDKLIANAVANLAKHQVIMSREQWMKEAERCETEGSPITAQAILKATLHLDIEEEDRLDTWLDDAESAAKRNFIECARGIYAYVIKVFPTKKAVWRAAADFEKQHGTSEALQELLAKAVQYCPRAEVLWLMAAKEKWLSGDIASAKDILTEAFEKNPDSESIWLAAAKLASETGQTEAAMQLLAKARKEANTDRIWMKSAMLERQIGKLDAALQTLEEAIKKFPTFDKLYMIKGQTHQDRAEIPLAREAYAKGVKACPKSIPLWLLSTRLEEKAGITIKARALLEKARMQNPKNETLWAESVKVEERAGGASQAKAMLARAQQDCPSSGLLWSMAIWMEAAQQRKGRSVDAIKKSNEHPLVINAVGRLFWNERKIEKTRLWLSRAANADPDNGDLWAWWYKFEKQHGEKQRQDDLIAKCVAAEPHHGDLWPAIAKDVKNVGKTTAEILELVASQIK</sequence>
<dbReference type="InterPro" id="IPR011990">
    <property type="entry name" value="TPR-like_helical_dom_sf"/>
</dbReference>
<keyword evidence="4" id="KW-0508">mRNA splicing</keyword>
<dbReference type="FunFam" id="1.25.40.10:FF:000384">
    <property type="entry name" value="Probable pre-mRNA splicing factor prp1"/>
    <property type="match status" value="1"/>
</dbReference>
<name>A0A8H3TN05_9TREE</name>
<feature type="compositionally biased region" description="Basic and acidic residues" evidence="6">
    <location>
        <begin position="51"/>
        <end position="60"/>
    </location>
</feature>
<dbReference type="InterPro" id="IPR010491">
    <property type="entry name" value="PRP1_N"/>
</dbReference>
<keyword evidence="9" id="KW-1185">Reference proteome</keyword>
<comment type="subcellular location">
    <subcellularLocation>
        <location evidence="1">Nucleus</location>
    </subcellularLocation>
</comment>
<feature type="domain" description="PRP1 splicing factor N-terminal" evidence="7">
    <location>
        <begin position="17"/>
        <end position="157"/>
    </location>
</feature>
<dbReference type="InterPro" id="IPR003107">
    <property type="entry name" value="HAT"/>
</dbReference>
<gene>
    <name evidence="8" type="ORF">NliqN6_0236</name>
</gene>
<dbReference type="AlphaFoldDB" id="A0A8H3TN05"/>
<keyword evidence="3" id="KW-0677">Repeat</keyword>
<reference evidence="8" key="1">
    <citation type="submission" date="2020-07" db="EMBL/GenBank/DDBJ databases">
        <title>Draft Genome Sequence of a Deep-Sea Yeast, Naganishia (Cryptococcus) liquefaciens strain N6.</title>
        <authorList>
            <person name="Han Y.W."/>
            <person name="Kajitani R."/>
            <person name="Morimoto H."/>
            <person name="Parhat M."/>
            <person name="Tsubouchi H."/>
            <person name="Bakenova O."/>
            <person name="Ogata M."/>
            <person name="Argunhan B."/>
            <person name="Aoki R."/>
            <person name="Kajiwara S."/>
            <person name="Itoh T."/>
            <person name="Iwasaki H."/>
        </authorList>
    </citation>
    <scope>NUCLEOTIDE SEQUENCE</scope>
    <source>
        <strain evidence="8">N6</strain>
    </source>
</reference>
<proteinExistence type="predicted"/>
<dbReference type="PANTHER" id="PTHR11246:SF1">
    <property type="entry name" value="PRE-MRNA-PROCESSING FACTOR 6"/>
    <property type="match status" value="1"/>
</dbReference>
<dbReference type="SUPFAM" id="SSF48452">
    <property type="entry name" value="TPR-like"/>
    <property type="match status" value="3"/>
</dbReference>
<evidence type="ECO:0000256" key="5">
    <source>
        <dbReference type="ARBA" id="ARBA00023242"/>
    </source>
</evidence>
<dbReference type="EMBL" id="BLZA01000005">
    <property type="protein sequence ID" value="GHJ83834.1"/>
    <property type="molecule type" value="Genomic_DNA"/>
</dbReference>
<dbReference type="PANTHER" id="PTHR11246">
    <property type="entry name" value="PRE-MRNA SPLICING FACTOR"/>
    <property type="match status" value="1"/>
</dbReference>
<accession>A0A8H3TN05</accession>
<keyword evidence="2" id="KW-0507">mRNA processing</keyword>
<evidence type="ECO:0000256" key="4">
    <source>
        <dbReference type="ARBA" id="ARBA00023187"/>
    </source>
</evidence>
<evidence type="ECO:0000256" key="3">
    <source>
        <dbReference type="ARBA" id="ARBA00022737"/>
    </source>
</evidence>
<dbReference type="Pfam" id="PF14559">
    <property type="entry name" value="TPR_19"/>
    <property type="match status" value="1"/>
</dbReference>